<sequence>MKIKIKHQIKQDKMLTDNIENHKAKENKTGISENISKSILIGKKLNNLNDLDKHYENNKMEKIDINSKESLINGDTKELSTLSNENFNSNIIENDSNNVNFDNNKKNSNKNIDDLFDSDSSLSSISMYESDNDNNNNKLINHEIIKLPKNLINNMQNNNKKNITDHNSLENTEETGSVSYFDDSSSITSLSSLNIEDKASSSPTKLSNTHKRKLKIRKKSKSLIDNNLSTDVTIDSNNIPKRKRRKRSKTILPSTSQTSNNISIPNEVDHSYTTTDKIEKQKKRRTRRYNYKKLLKINENISNMWKFLCDKLKDNKEKNFEMPDDIIKDFEGLIKNPNNGHYINSYEWNIVKMSNDGKISSFLTSDSFIPKNIKCSICNKIIDEVKKLYCEYCNQYYHYGCIKSKDTNKHYENYEKEIIHINNPVDIFKQAYNLNLSSNYLIHNADFKWCLQRKWICPNHSENNPIPKPKLKHYQEFNISNDISSSKLQREDSISSVNSKKTSHRKRKEETKTNQNSTTSANTTTTTTTTSNNNNNHNHNHHNNNNNSTTKSTNHTKKRNRIFSGTSTSSSTNKPEFNIKRKESVILNIISDNNNNNNNEKTSSTLEDNIILLNKKKNIKSDSNVEPNIYIHLKNEEFLSNNIINKLIPKEAIKVLKPEVKYKATEEQIKINFINKIYKTSNEIEEWLNSLILLHQDIMHQLYNKNITNTLPPSSPEISSTYLIDTLCSAIDYSKKEDEYTRSLFENNILDKKEQETEDEKEKDRDRDKNNNILSNDNNNNNNNNSNNNDNDNDKNNDNDNDNDNDNNNNNKEKIKSNLTELNLSSELKNNQLNNTKNLNENKSNDTSDDNIPDIITKDSLIYKQYLYWKYICRNVMSNE</sequence>
<evidence type="ECO:0000313" key="2">
    <source>
        <dbReference type="EMBL" id="ORX86877.1"/>
    </source>
</evidence>
<feature type="region of interest" description="Disordered" evidence="1">
    <location>
        <begin position="485"/>
        <end position="575"/>
    </location>
</feature>
<feature type="compositionally biased region" description="Polar residues" evidence="1">
    <location>
        <begin position="251"/>
        <end position="264"/>
    </location>
</feature>
<gene>
    <name evidence="2" type="ORF">BCR32DRAFT_289676</name>
</gene>
<feature type="compositionally biased region" description="Basic residues" evidence="1">
    <location>
        <begin position="240"/>
        <end position="249"/>
    </location>
</feature>
<protein>
    <submittedName>
        <fullName evidence="2">Uncharacterized protein</fullName>
    </submittedName>
</protein>
<evidence type="ECO:0000256" key="1">
    <source>
        <dbReference type="SAM" id="MobiDB-lite"/>
    </source>
</evidence>
<feature type="compositionally biased region" description="Polar residues" evidence="1">
    <location>
        <begin position="563"/>
        <end position="575"/>
    </location>
</feature>
<feature type="region of interest" description="Disordered" evidence="1">
    <location>
        <begin position="826"/>
        <end position="852"/>
    </location>
</feature>
<dbReference type="OrthoDB" id="2159048at2759"/>
<keyword evidence="3" id="KW-1185">Reference proteome</keyword>
<reference evidence="2 3" key="2">
    <citation type="submission" date="2016-08" db="EMBL/GenBank/DDBJ databases">
        <title>Pervasive Adenine N6-methylation of Active Genes in Fungi.</title>
        <authorList>
            <consortium name="DOE Joint Genome Institute"/>
            <person name="Mondo S.J."/>
            <person name="Dannebaum R.O."/>
            <person name="Kuo R.C."/>
            <person name="Labutti K."/>
            <person name="Haridas S."/>
            <person name="Kuo A."/>
            <person name="Salamov A."/>
            <person name="Ahrendt S.R."/>
            <person name="Lipzen A."/>
            <person name="Sullivan W."/>
            <person name="Andreopoulos W.B."/>
            <person name="Clum A."/>
            <person name="Lindquist E."/>
            <person name="Daum C."/>
            <person name="Ramamoorthy G.K."/>
            <person name="Gryganskyi A."/>
            <person name="Culley D."/>
            <person name="Magnuson J.K."/>
            <person name="James T.Y."/>
            <person name="O'Malley M.A."/>
            <person name="Stajich J.E."/>
            <person name="Spatafora J.W."/>
            <person name="Visel A."/>
            <person name="Grigoriev I.V."/>
        </authorList>
    </citation>
    <scope>NUCLEOTIDE SEQUENCE [LARGE SCALE GENOMIC DNA]</scope>
    <source>
        <strain evidence="2 3">S4</strain>
    </source>
</reference>
<dbReference type="SUPFAM" id="SSF57903">
    <property type="entry name" value="FYVE/PHD zinc finger"/>
    <property type="match status" value="1"/>
</dbReference>
<accession>A0A1Y1XMA7</accession>
<dbReference type="Proteomes" id="UP000193944">
    <property type="component" value="Unassembled WGS sequence"/>
</dbReference>
<feature type="compositionally biased region" description="Low complexity" evidence="1">
    <location>
        <begin position="771"/>
        <end position="790"/>
    </location>
</feature>
<feature type="compositionally biased region" description="Low complexity" evidence="1">
    <location>
        <begin position="513"/>
        <end position="553"/>
    </location>
</feature>
<dbReference type="CDD" id="cd15489">
    <property type="entry name" value="PHD_SF"/>
    <property type="match status" value="1"/>
</dbReference>
<feature type="compositionally biased region" description="Basic and acidic residues" evidence="1">
    <location>
        <begin position="753"/>
        <end position="770"/>
    </location>
</feature>
<dbReference type="EMBL" id="MCFG01000015">
    <property type="protein sequence ID" value="ORX86877.1"/>
    <property type="molecule type" value="Genomic_DNA"/>
</dbReference>
<dbReference type="AlphaFoldDB" id="A0A1Y1XMA7"/>
<evidence type="ECO:0000313" key="3">
    <source>
        <dbReference type="Proteomes" id="UP000193944"/>
    </source>
</evidence>
<name>A0A1Y1XMA7_9FUNG</name>
<reference evidence="2 3" key="1">
    <citation type="submission" date="2016-08" db="EMBL/GenBank/DDBJ databases">
        <title>A Parts List for Fungal Cellulosomes Revealed by Comparative Genomics.</title>
        <authorList>
            <consortium name="DOE Joint Genome Institute"/>
            <person name="Haitjema C.H."/>
            <person name="Gilmore S.P."/>
            <person name="Henske J.K."/>
            <person name="Solomon K.V."/>
            <person name="De Groot R."/>
            <person name="Kuo A."/>
            <person name="Mondo S.J."/>
            <person name="Salamov A.A."/>
            <person name="Labutti K."/>
            <person name="Zhao Z."/>
            <person name="Chiniquy J."/>
            <person name="Barry K."/>
            <person name="Brewer H.M."/>
            <person name="Purvine S.O."/>
            <person name="Wright A.T."/>
            <person name="Boxma B."/>
            <person name="Van Alen T."/>
            <person name="Hackstein J.H."/>
            <person name="Baker S.E."/>
            <person name="Grigoriev I.V."/>
            <person name="O'Malley M.A."/>
        </authorList>
    </citation>
    <scope>NUCLEOTIDE SEQUENCE [LARGE SCALE GENOMIC DNA]</scope>
    <source>
        <strain evidence="2 3">S4</strain>
    </source>
</reference>
<feature type="region of interest" description="Disordered" evidence="1">
    <location>
        <begin position="753"/>
        <end position="813"/>
    </location>
</feature>
<dbReference type="InterPro" id="IPR011011">
    <property type="entry name" value="Znf_FYVE_PHD"/>
</dbReference>
<feature type="region of interest" description="Disordered" evidence="1">
    <location>
        <begin position="231"/>
        <end position="268"/>
    </location>
</feature>
<feature type="compositionally biased region" description="Low complexity" evidence="1">
    <location>
        <begin position="826"/>
        <end position="842"/>
    </location>
</feature>
<proteinExistence type="predicted"/>
<comment type="caution">
    <text evidence="2">The sequence shown here is derived from an EMBL/GenBank/DDBJ whole genome shotgun (WGS) entry which is preliminary data.</text>
</comment>
<organism evidence="2 3">
    <name type="scientific">Anaeromyces robustus</name>
    <dbReference type="NCBI Taxonomy" id="1754192"/>
    <lineage>
        <taxon>Eukaryota</taxon>
        <taxon>Fungi</taxon>
        <taxon>Fungi incertae sedis</taxon>
        <taxon>Chytridiomycota</taxon>
        <taxon>Chytridiomycota incertae sedis</taxon>
        <taxon>Neocallimastigomycetes</taxon>
        <taxon>Neocallimastigales</taxon>
        <taxon>Neocallimastigaceae</taxon>
        <taxon>Anaeromyces</taxon>
    </lineage>
</organism>